<feature type="compositionally biased region" description="Pro residues" evidence="1">
    <location>
        <begin position="207"/>
        <end position="221"/>
    </location>
</feature>
<evidence type="ECO:0000313" key="2">
    <source>
        <dbReference type="EMBL" id="EER10192.1"/>
    </source>
</evidence>
<organism evidence="3">
    <name type="scientific">Perkinsus marinus (strain ATCC 50983 / TXsc)</name>
    <dbReference type="NCBI Taxonomy" id="423536"/>
    <lineage>
        <taxon>Eukaryota</taxon>
        <taxon>Sar</taxon>
        <taxon>Alveolata</taxon>
        <taxon>Perkinsozoa</taxon>
        <taxon>Perkinsea</taxon>
        <taxon>Perkinsida</taxon>
        <taxon>Perkinsidae</taxon>
        <taxon>Perkinsus</taxon>
    </lineage>
</organism>
<dbReference type="InParanoid" id="C5KZA0"/>
<accession>C5KZA0</accession>
<sequence>MSDPDEVYDTTGPRGGADGDDNDDSSSGGKWRAFADIGPSLTDHSDASKDRPWAEARVRVGHQDREGSVSAADALDQELGELLNEISEPVGHGPPTVATCNTALPNLALQRVEPECSFEDMADMAEAVALYVQQLTRRSMAGIVGGEVGVLEESESEDVQSYSSSSSLSSESVAIDDDTSSQLEGSDGPGDAVIEVSNGASGASALPPLPSMPPPARPKSQ</sequence>
<dbReference type="EMBL" id="GG677730">
    <property type="protein sequence ID" value="EER10192.1"/>
    <property type="molecule type" value="Genomic_DNA"/>
</dbReference>
<feature type="region of interest" description="Disordered" evidence="1">
    <location>
        <begin position="150"/>
        <end position="221"/>
    </location>
</feature>
<keyword evidence="3" id="KW-1185">Reference proteome</keyword>
<feature type="non-terminal residue" evidence="2">
    <location>
        <position position="221"/>
    </location>
</feature>
<protein>
    <submittedName>
        <fullName evidence="2">Uncharacterized protein</fullName>
    </submittedName>
</protein>
<reference evidence="2 3" key="1">
    <citation type="submission" date="2008-07" db="EMBL/GenBank/DDBJ databases">
        <authorList>
            <person name="El-Sayed N."/>
            <person name="Caler E."/>
            <person name="Inman J."/>
            <person name="Amedeo P."/>
            <person name="Hass B."/>
            <person name="Wortman J."/>
        </authorList>
    </citation>
    <scope>NUCLEOTIDE SEQUENCE [LARGE SCALE GENOMIC DNA]</scope>
    <source>
        <strain evidence="3">ATCC 50983 / TXsc</strain>
    </source>
</reference>
<gene>
    <name evidence="2" type="ORF">Pmar_PMAR012764</name>
</gene>
<feature type="compositionally biased region" description="Low complexity" evidence="1">
    <location>
        <begin position="159"/>
        <end position="172"/>
    </location>
</feature>
<dbReference type="GeneID" id="9038681"/>
<dbReference type="RefSeq" id="XP_002778397.1">
    <property type="nucleotide sequence ID" value="XM_002778351.1"/>
</dbReference>
<evidence type="ECO:0000256" key="1">
    <source>
        <dbReference type="SAM" id="MobiDB-lite"/>
    </source>
</evidence>
<name>C5KZA0_PERM5</name>
<feature type="compositionally biased region" description="Basic and acidic residues" evidence="1">
    <location>
        <begin position="43"/>
        <end position="67"/>
    </location>
</feature>
<feature type="region of interest" description="Disordered" evidence="1">
    <location>
        <begin position="1"/>
        <end position="70"/>
    </location>
</feature>
<dbReference type="Proteomes" id="UP000007800">
    <property type="component" value="Unassembled WGS sequence"/>
</dbReference>
<proteinExistence type="predicted"/>
<dbReference type="AlphaFoldDB" id="C5KZA0"/>
<evidence type="ECO:0000313" key="3">
    <source>
        <dbReference type="Proteomes" id="UP000007800"/>
    </source>
</evidence>